<gene>
    <name evidence="1" type="ORF">Cme02nite_23030</name>
</gene>
<dbReference type="Pfam" id="PF20199">
    <property type="entry name" value="RepSA"/>
    <property type="match status" value="1"/>
</dbReference>
<name>A0A8J3LF44_9ACTN</name>
<keyword evidence="2" id="KW-1185">Reference proteome</keyword>
<sequence length="502" mass="54264">MITAPENSPQTITGHLLADLVGLDELPADDRFGLLDRAAKPGFGRWLDAAARARGCTRPVRLRGEVLTVSAATGAVLERFSTDTLPDNVLYKPCGTRIASLCPACATTYRYDTYQLIKAGLAGGKGVPETVALHPAVFVTLTAPSFGVVHTRVVRNDKPQPCRVRRERPACAHGKPMSCNAVHGEGDARLGQPLCLDCYDHDHQVVWNHLVAKLWDRTMLAVRRNIGATPKGWVKLRYAKVAEYQRRGVVHLHALLRLDANLPGDPHTIAPPPFGIDPQGNQVALYTATMLKTAVEVAAASTALNTAPHPDQPAGWVLRWGKQVDVKVVRSGLPGEVMTEQHVAGYLAKYATKATEITGVNAGRVTADSMDAYADPARHTNRLITACWNLGAADGWIGLRRWAHMLGFGGHFATKSRRYSTTMGALRLARRPQHRDGATVHAIGPGDPVDVADTADDYTVLVINHWQHVGNGWRTSGDAALAAMAADAARQRRPLSTQPSAD</sequence>
<protein>
    <submittedName>
        <fullName evidence="1">Plasmid replication initiator protein</fullName>
    </submittedName>
</protein>
<reference evidence="1" key="1">
    <citation type="submission" date="2021-01" db="EMBL/GenBank/DDBJ databases">
        <title>Whole genome shotgun sequence of Catellatospora methionotrophica NBRC 14553.</title>
        <authorList>
            <person name="Komaki H."/>
            <person name="Tamura T."/>
        </authorList>
    </citation>
    <scope>NUCLEOTIDE SEQUENCE</scope>
    <source>
        <strain evidence="1">NBRC 14553</strain>
    </source>
</reference>
<evidence type="ECO:0000313" key="2">
    <source>
        <dbReference type="Proteomes" id="UP000660339"/>
    </source>
</evidence>
<dbReference type="EMBL" id="BONJ01000008">
    <property type="protein sequence ID" value="GIG13971.1"/>
    <property type="molecule type" value="Genomic_DNA"/>
</dbReference>
<proteinExistence type="predicted"/>
<dbReference type="RefSeq" id="WP_239086052.1">
    <property type="nucleotide sequence ID" value="NZ_BAAATT010000022.1"/>
</dbReference>
<organism evidence="1 2">
    <name type="scientific">Catellatospora methionotrophica</name>
    <dbReference type="NCBI Taxonomy" id="121620"/>
    <lineage>
        <taxon>Bacteria</taxon>
        <taxon>Bacillati</taxon>
        <taxon>Actinomycetota</taxon>
        <taxon>Actinomycetes</taxon>
        <taxon>Micromonosporales</taxon>
        <taxon>Micromonosporaceae</taxon>
        <taxon>Catellatospora</taxon>
    </lineage>
</organism>
<accession>A0A8J3LF44</accession>
<evidence type="ECO:0000313" key="1">
    <source>
        <dbReference type="EMBL" id="GIG13971.1"/>
    </source>
</evidence>
<dbReference type="InterPro" id="IPR046828">
    <property type="entry name" value="RepSA"/>
</dbReference>
<comment type="caution">
    <text evidence="1">The sequence shown here is derived from an EMBL/GenBank/DDBJ whole genome shotgun (WGS) entry which is preliminary data.</text>
</comment>
<dbReference type="Proteomes" id="UP000660339">
    <property type="component" value="Unassembled WGS sequence"/>
</dbReference>
<dbReference type="AlphaFoldDB" id="A0A8J3LF44"/>